<evidence type="ECO:0000313" key="5">
    <source>
        <dbReference type="EMBL" id="KAG0022899.1"/>
    </source>
</evidence>
<feature type="domain" description="Mediator of RNA polymerase II transcription subunit 25 von Willebrand factor type A" evidence="4">
    <location>
        <begin position="52"/>
        <end position="159"/>
    </location>
</feature>
<dbReference type="Proteomes" id="UP000703661">
    <property type="component" value="Unassembled WGS sequence"/>
</dbReference>
<dbReference type="GO" id="GO:0005667">
    <property type="term" value="C:transcription regulator complex"/>
    <property type="evidence" value="ECO:0007669"/>
    <property type="project" value="TreeGrafter"/>
</dbReference>
<dbReference type="GO" id="GO:0016592">
    <property type="term" value="C:mediator complex"/>
    <property type="evidence" value="ECO:0007669"/>
    <property type="project" value="TreeGrafter"/>
</dbReference>
<protein>
    <recommendedName>
        <fullName evidence="2">Mediator of RNA polymerase II transcription subunit 25</fullName>
    </recommendedName>
</protein>
<evidence type="ECO:0000256" key="2">
    <source>
        <dbReference type="ARBA" id="ARBA00019694"/>
    </source>
</evidence>
<gene>
    <name evidence="5" type="ORF">BGZ80_010895</name>
</gene>
<evidence type="ECO:0000313" key="6">
    <source>
        <dbReference type="Proteomes" id="UP000703661"/>
    </source>
</evidence>
<evidence type="ECO:0000256" key="3">
    <source>
        <dbReference type="SAM" id="MobiDB-lite"/>
    </source>
</evidence>
<accession>A0A9P6N3Q9</accession>
<evidence type="ECO:0000256" key="1">
    <source>
        <dbReference type="ARBA" id="ARBA00009102"/>
    </source>
</evidence>
<feature type="region of interest" description="Disordered" evidence="3">
    <location>
        <begin position="1"/>
        <end position="43"/>
    </location>
</feature>
<evidence type="ECO:0000259" key="4">
    <source>
        <dbReference type="Pfam" id="PF11265"/>
    </source>
</evidence>
<dbReference type="PANTHER" id="PTHR12433">
    <property type="entry name" value="MEDIATOR OF RNA POLYMERASE II TRANSCRIPTION SUBUNIT 25"/>
    <property type="match status" value="1"/>
</dbReference>
<comment type="caution">
    <text evidence="5">The sequence shown here is derived from an EMBL/GenBank/DDBJ whole genome shotgun (WGS) entry which is preliminary data.</text>
</comment>
<reference evidence="5" key="1">
    <citation type="journal article" date="2020" name="Fungal Divers.">
        <title>Resolving the Mortierellaceae phylogeny through synthesis of multi-gene phylogenetics and phylogenomics.</title>
        <authorList>
            <person name="Vandepol N."/>
            <person name="Liber J."/>
            <person name="Desiro A."/>
            <person name="Na H."/>
            <person name="Kennedy M."/>
            <person name="Barry K."/>
            <person name="Grigoriev I.V."/>
            <person name="Miller A.N."/>
            <person name="O'Donnell K."/>
            <person name="Stajich J.E."/>
            <person name="Bonito G."/>
        </authorList>
    </citation>
    <scope>NUCLEOTIDE SEQUENCE</scope>
    <source>
        <strain evidence="5">NRRL 2769</strain>
    </source>
</reference>
<comment type="similarity">
    <text evidence="1">Belongs to the Mediator complex subunit 25 family.</text>
</comment>
<feature type="non-terminal residue" evidence="5">
    <location>
        <position position="1"/>
    </location>
</feature>
<dbReference type="GO" id="GO:0045944">
    <property type="term" value="P:positive regulation of transcription by RNA polymerase II"/>
    <property type="evidence" value="ECO:0007669"/>
    <property type="project" value="TreeGrafter"/>
</dbReference>
<dbReference type="PANTHER" id="PTHR12433:SF11">
    <property type="entry name" value="MEDIATOR OF RNA POLYMERASE II TRANSCRIPTION SUBUNIT 25"/>
    <property type="match status" value="1"/>
</dbReference>
<keyword evidence="6" id="KW-1185">Reference proteome</keyword>
<proteinExistence type="inferred from homology"/>
<organism evidence="5 6">
    <name type="scientific">Entomortierella chlamydospora</name>
    <dbReference type="NCBI Taxonomy" id="101097"/>
    <lineage>
        <taxon>Eukaryota</taxon>
        <taxon>Fungi</taxon>
        <taxon>Fungi incertae sedis</taxon>
        <taxon>Mucoromycota</taxon>
        <taxon>Mortierellomycotina</taxon>
        <taxon>Mortierellomycetes</taxon>
        <taxon>Mortierellales</taxon>
        <taxon>Mortierellaceae</taxon>
        <taxon>Entomortierella</taxon>
    </lineage>
</organism>
<dbReference type="AlphaFoldDB" id="A0A9P6N3Q9"/>
<dbReference type="InterPro" id="IPR021419">
    <property type="entry name" value="Mediator_Med25_VWA"/>
</dbReference>
<name>A0A9P6N3Q9_9FUNG</name>
<sequence length="159" mass="17202">MLAANAHTPSVGPTAASPTFSLASPGASASPMPLHSVSTPGPGPSQRQEILCVFAIENSARMGPNFETLLMSYIEPILRHLRTPPIDTETNQPRPKDAPLVRCGLAIYGDYQPSSASTIDTRYFINDPITFLRELRQIKFEYGGVFRNAVTEGLVSALE</sequence>
<dbReference type="Pfam" id="PF11265">
    <property type="entry name" value="Med25_VWA"/>
    <property type="match status" value="1"/>
</dbReference>
<dbReference type="EMBL" id="JAAAID010000081">
    <property type="protein sequence ID" value="KAG0022899.1"/>
    <property type="molecule type" value="Genomic_DNA"/>
</dbReference>